<evidence type="ECO:0000256" key="1">
    <source>
        <dbReference type="SAM" id="MobiDB-lite"/>
    </source>
</evidence>
<dbReference type="EMBL" id="AP025592">
    <property type="protein sequence ID" value="BDG10245.1"/>
    <property type="molecule type" value="Genomic_DNA"/>
</dbReference>
<organism evidence="2 3">
    <name type="scientific">Anaeromyxobacter paludicola</name>
    <dbReference type="NCBI Taxonomy" id="2918171"/>
    <lineage>
        <taxon>Bacteria</taxon>
        <taxon>Pseudomonadati</taxon>
        <taxon>Myxococcota</taxon>
        <taxon>Myxococcia</taxon>
        <taxon>Myxococcales</taxon>
        <taxon>Cystobacterineae</taxon>
        <taxon>Anaeromyxobacteraceae</taxon>
        <taxon>Anaeromyxobacter</taxon>
    </lineage>
</organism>
<protein>
    <recommendedName>
        <fullName evidence="4">PRC-barrel domain-containing protein</fullName>
    </recommendedName>
</protein>
<evidence type="ECO:0000313" key="3">
    <source>
        <dbReference type="Proteomes" id="UP001162734"/>
    </source>
</evidence>
<proteinExistence type="predicted"/>
<evidence type="ECO:0008006" key="4">
    <source>
        <dbReference type="Google" id="ProtNLM"/>
    </source>
</evidence>
<sequence>MATSSVQRGMPVRDLDGRLLGRVSRLDEWGLEYEKGLLFKQGGVAPWREVHALRDGTVVLARSERALFQLAAGQIPDTWRGSEPPPVVGPLESVVPGTAHPTTVVLGPKDEFPREPVLPETLELPLTWEEERRYVASRGQSLHEPPGTGVHD</sequence>
<reference evidence="3" key="1">
    <citation type="journal article" date="2022" name="Int. J. Syst. Evol. Microbiol.">
        <title>Anaeromyxobacter oryzae sp. nov., Anaeromyxobacter diazotrophicus sp. nov. and Anaeromyxobacter paludicola sp. nov., isolated from paddy soils.</title>
        <authorList>
            <person name="Itoh H."/>
            <person name="Xu Z."/>
            <person name="Mise K."/>
            <person name="Masuda Y."/>
            <person name="Ushijima N."/>
            <person name="Hayakawa C."/>
            <person name="Shiratori Y."/>
            <person name="Senoo K."/>
        </authorList>
    </citation>
    <scope>NUCLEOTIDE SEQUENCE [LARGE SCALE GENOMIC DNA]</scope>
    <source>
        <strain evidence="3">Red630</strain>
    </source>
</reference>
<feature type="region of interest" description="Disordered" evidence="1">
    <location>
        <begin position="78"/>
        <end position="101"/>
    </location>
</feature>
<gene>
    <name evidence="2" type="ORF">AMPC_33580</name>
</gene>
<dbReference type="RefSeq" id="WP_248342645.1">
    <property type="nucleotide sequence ID" value="NZ_AP025592.1"/>
</dbReference>
<evidence type="ECO:0000313" key="2">
    <source>
        <dbReference type="EMBL" id="BDG10245.1"/>
    </source>
</evidence>
<accession>A0ABM7XEK3</accession>
<keyword evidence="3" id="KW-1185">Reference proteome</keyword>
<dbReference type="Proteomes" id="UP001162734">
    <property type="component" value="Chromosome"/>
</dbReference>
<name>A0ABM7XEK3_9BACT</name>